<accession>A0A0R3WWL6</accession>
<feature type="region of interest" description="Disordered" evidence="1">
    <location>
        <begin position="1"/>
        <end position="54"/>
    </location>
</feature>
<feature type="compositionally biased region" description="Polar residues" evidence="1">
    <location>
        <begin position="20"/>
        <end position="37"/>
    </location>
</feature>
<dbReference type="EMBL" id="UYWX01006376">
    <property type="protein sequence ID" value="VDM26345.1"/>
    <property type="molecule type" value="Genomic_DNA"/>
</dbReference>
<evidence type="ECO:0000313" key="2">
    <source>
        <dbReference type="EMBL" id="VDM26345.1"/>
    </source>
</evidence>
<dbReference type="WBParaSite" id="TTAC_0000515601-mRNA-1">
    <property type="protein sequence ID" value="TTAC_0000515601-mRNA-1"/>
    <property type="gene ID" value="TTAC_0000515601"/>
</dbReference>
<reference evidence="4" key="1">
    <citation type="submission" date="2017-02" db="UniProtKB">
        <authorList>
            <consortium name="WormBaseParasite"/>
        </authorList>
    </citation>
    <scope>IDENTIFICATION</scope>
</reference>
<feature type="compositionally biased region" description="Basic and acidic residues" evidence="1">
    <location>
        <begin position="9"/>
        <end position="18"/>
    </location>
</feature>
<dbReference type="STRING" id="6205.A0A0R3WWL6"/>
<evidence type="ECO:0000313" key="4">
    <source>
        <dbReference type="WBParaSite" id="TTAC_0000515601-mRNA-1"/>
    </source>
</evidence>
<keyword evidence="3" id="KW-1185">Reference proteome</keyword>
<evidence type="ECO:0000256" key="1">
    <source>
        <dbReference type="SAM" id="MobiDB-lite"/>
    </source>
</evidence>
<evidence type="ECO:0000313" key="3">
    <source>
        <dbReference type="Proteomes" id="UP000274429"/>
    </source>
</evidence>
<organism evidence="4">
    <name type="scientific">Hydatigena taeniaeformis</name>
    <name type="common">Feline tapeworm</name>
    <name type="synonym">Taenia taeniaeformis</name>
    <dbReference type="NCBI Taxonomy" id="6205"/>
    <lineage>
        <taxon>Eukaryota</taxon>
        <taxon>Metazoa</taxon>
        <taxon>Spiralia</taxon>
        <taxon>Lophotrochozoa</taxon>
        <taxon>Platyhelminthes</taxon>
        <taxon>Cestoda</taxon>
        <taxon>Eucestoda</taxon>
        <taxon>Cyclophyllidea</taxon>
        <taxon>Taeniidae</taxon>
        <taxon>Hydatigera</taxon>
    </lineage>
</organism>
<dbReference type="AlphaFoldDB" id="A0A0R3WWL6"/>
<dbReference type="Proteomes" id="UP000274429">
    <property type="component" value="Unassembled WGS sequence"/>
</dbReference>
<reference evidence="2 3" key="2">
    <citation type="submission" date="2018-11" db="EMBL/GenBank/DDBJ databases">
        <authorList>
            <consortium name="Pathogen Informatics"/>
        </authorList>
    </citation>
    <scope>NUCLEOTIDE SEQUENCE [LARGE SCALE GENOMIC DNA]</scope>
</reference>
<proteinExistence type="predicted"/>
<gene>
    <name evidence="2" type="ORF">TTAC_LOCUS5142</name>
</gene>
<sequence length="81" mass="8991">MYKSWMGKTESKASEPHESVTLSALASRRSGAQTPTTAEAPLADQPSIPMDEFAEEHYSKGYQWQSQNSLVHFSIDDCSHS</sequence>
<protein>
    <submittedName>
        <fullName evidence="4">ICA69 domain-containing protein</fullName>
    </submittedName>
</protein>
<name>A0A0R3WWL6_HYDTA</name>